<feature type="region of interest" description="Disordered" evidence="3">
    <location>
        <begin position="599"/>
        <end position="675"/>
    </location>
</feature>
<dbReference type="AlphaFoldDB" id="A0AAV3PRZ5"/>
<comment type="similarity">
    <text evidence="2">Belongs to the IQD family.</text>
</comment>
<feature type="region of interest" description="Disordered" evidence="3">
    <location>
        <begin position="190"/>
        <end position="304"/>
    </location>
</feature>
<gene>
    <name evidence="4" type="ORF">LIER_12109</name>
</gene>
<dbReference type="GO" id="GO:0005516">
    <property type="term" value="F:calmodulin binding"/>
    <property type="evidence" value="ECO:0007669"/>
    <property type="project" value="UniProtKB-KW"/>
</dbReference>
<dbReference type="PANTHER" id="PTHR32295">
    <property type="entry name" value="IQ-DOMAIN 5-RELATED"/>
    <property type="match status" value="1"/>
</dbReference>
<dbReference type="SMART" id="SM00015">
    <property type="entry name" value="IQ"/>
    <property type="match status" value="1"/>
</dbReference>
<dbReference type="Proteomes" id="UP001454036">
    <property type="component" value="Unassembled WGS sequence"/>
</dbReference>
<dbReference type="PROSITE" id="PS50096">
    <property type="entry name" value="IQ"/>
    <property type="match status" value="1"/>
</dbReference>
<accession>A0AAV3PRZ5</accession>
<name>A0AAV3PRZ5_LITER</name>
<reference evidence="4 5" key="1">
    <citation type="submission" date="2024-01" db="EMBL/GenBank/DDBJ databases">
        <title>The complete chloroplast genome sequence of Lithospermum erythrorhizon: insights into the phylogenetic relationship among Boraginaceae species and the maternal lineages of purple gromwells.</title>
        <authorList>
            <person name="Okada T."/>
            <person name="Watanabe K."/>
        </authorList>
    </citation>
    <scope>NUCLEOTIDE SEQUENCE [LARGE SCALE GENOMIC DNA]</scope>
</reference>
<feature type="compositionally biased region" description="Acidic residues" evidence="3">
    <location>
        <begin position="146"/>
        <end position="155"/>
    </location>
</feature>
<organism evidence="4 5">
    <name type="scientific">Lithospermum erythrorhizon</name>
    <name type="common">Purple gromwell</name>
    <name type="synonym">Lithospermum officinale var. erythrorhizon</name>
    <dbReference type="NCBI Taxonomy" id="34254"/>
    <lineage>
        <taxon>Eukaryota</taxon>
        <taxon>Viridiplantae</taxon>
        <taxon>Streptophyta</taxon>
        <taxon>Embryophyta</taxon>
        <taxon>Tracheophyta</taxon>
        <taxon>Spermatophyta</taxon>
        <taxon>Magnoliopsida</taxon>
        <taxon>eudicotyledons</taxon>
        <taxon>Gunneridae</taxon>
        <taxon>Pentapetalae</taxon>
        <taxon>asterids</taxon>
        <taxon>lamiids</taxon>
        <taxon>Boraginales</taxon>
        <taxon>Boraginaceae</taxon>
        <taxon>Boraginoideae</taxon>
        <taxon>Lithospermeae</taxon>
        <taxon>Lithospermum</taxon>
    </lineage>
</organism>
<evidence type="ECO:0000256" key="1">
    <source>
        <dbReference type="ARBA" id="ARBA00022860"/>
    </source>
</evidence>
<dbReference type="InterPro" id="IPR000048">
    <property type="entry name" value="IQ_motif_EF-hand-BS"/>
</dbReference>
<feature type="compositionally biased region" description="Basic residues" evidence="3">
    <location>
        <begin position="20"/>
        <end position="31"/>
    </location>
</feature>
<feature type="region of interest" description="Disordered" evidence="3">
    <location>
        <begin position="18"/>
        <end position="66"/>
    </location>
</feature>
<sequence length="743" mass="82390">MGKKGSWLYALGCVRPKSNEKKHRKKTRKSKGSFCKPRNQELDSSDESEIEAVNPTLHSPNPKEELISPVIEDVRDGQSLIEGENEDAMDAHSSVNDIEDGDGYSMLEAEDEDATKVHSVGNDTDDGDGHSVVEVENEDARNDYSDSNDIEDEDGNSVVKEQIEDAWSFHFHVNDTEDGDGYSVVEEENEDVTNVNSAGNDIEDGDGNSVVEDENEDAWSAHFAANDTEDGDENSVVEDENEDVRYVNSVGNDTEDGDGNSVVQDENEDAGSAHVDANDTDNGDEYSVVDAENEDATNVHSTDKDTDDVYRYSVVKAENEDAMSAHSADKDIEDVDGYSMVEVENEDARKAHSEENVPQDDQAMHACSITSASVAGEAEVGAVEAAAEDVQLATAAHPPVKSKEEIAAFKIQSLFRGYVARRSFRAVKGLMRLKTLVRRQPVKRQATTTLHCMQTMARVQNQVGARRIRMSEENQALQRQLKEKHYLDKLIARKGEDWDDSPQSKEQVEEQRRKQQLAVIRRERELAYAYSQQQTGKNSPKQARQTSLDPYNPQWGWNWLEKWMATRPWENNSITELNSEPPSAKSVTTLAQKVRRDLKLDQVKSSSSPKQQTRTPGRLSVSSPRTTTPKSASAGRVRVPKSSVHNVDDDDVRSMQSARSEPHRRHSGTCPSARDIASQESLATAPSFMSPTISAKAKSRLSMEKNGTPDKVWLGSAKKLVSLSESPSAERRHSEPSKTPEGH</sequence>
<feature type="compositionally biased region" description="Basic and acidic residues" evidence="3">
    <location>
        <begin position="728"/>
        <end position="743"/>
    </location>
</feature>
<evidence type="ECO:0000313" key="4">
    <source>
        <dbReference type="EMBL" id="GAA0154005.1"/>
    </source>
</evidence>
<feature type="compositionally biased region" description="Basic and acidic residues" evidence="3">
    <location>
        <begin position="493"/>
        <end position="513"/>
    </location>
</feature>
<feature type="compositionally biased region" description="Acidic residues" evidence="3">
    <location>
        <begin position="227"/>
        <end position="242"/>
    </location>
</feature>
<comment type="caution">
    <text evidence="4">The sequence shown here is derived from an EMBL/GenBank/DDBJ whole genome shotgun (WGS) entry which is preliminary data.</text>
</comment>
<evidence type="ECO:0000256" key="3">
    <source>
        <dbReference type="SAM" id="MobiDB-lite"/>
    </source>
</evidence>
<feature type="region of interest" description="Disordered" evidence="3">
    <location>
        <begin position="493"/>
        <end position="516"/>
    </location>
</feature>
<dbReference type="PANTHER" id="PTHR32295:SF216">
    <property type="entry name" value="PROTEIN IQ-DOMAIN 3"/>
    <property type="match status" value="1"/>
</dbReference>
<feature type="region of interest" description="Disordered" evidence="3">
    <location>
        <begin position="529"/>
        <end position="549"/>
    </location>
</feature>
<feature type="compositionally biased region" description="Basic and acidic residues" evidence="3">
    <location>
        <begin position="127"/>
        <end position="144"/>
    </location>
</feature>
<dbReference type="CDD" id="cd23767">
    <property type="entry name" value="IQCD"/>
    <property type="match status" value="1"/>
</dbReference>
<keyword evidence="1" id="KW-0112">Calmodulin-binding</keyword>
<feature type="compositionally biased region" description="Polar residues" evidence="3">
    <location>
        <begin position="603"/>
        <end position="631"/>
    </location>
</feature>
<feature type="region of interest" description="Disordered" evidence="3">
    <location>
        <begin position="80"/>
        <end position="155"/>
    </location>
</feature>
<feature type="compositionally biased region" description="Acidic residues" evidence="3">
    <location>
        <begin position="201"/>
        <end position="217"/>
    </location>
</feature>
<dbReference type="EMBL" id="BAABME010002296">
    <property type="protein sequence ID" value="GAA0154005.1"/>
    <property type="molecule type" value="Genomic_DNA"/>
</dbReference>
<feature type="compositionally biased region" description="Polar residues" evidence="3">
    <location>
        <begin position="530"/>
        <end position="549"/>
    </location>
</feature>
<dbReference type="Pfam" id="PF00612">
    <property type="entry name" value="IQ"/>
    <property type="match status" value="1"/>
</dbReference>
<evidence type="ECO:0000313" key="5">
    <source>
        <dbReference type="Proteomes" id="UP001454036"/>
    </source>
</evidence>
<proteinExistence type="inferred from homology"/>
<evidence type="ECO:0000256" key="2">
    <source>
        <dbReference type="ARBA" id="ARBA00024341"/>
    </source>
</evidence>
<feature type="region of interest" description="Disordered" evidence="3">
    <location>
        <begin position="696"/>
        <end position="743"/>
    </location>
</feature>
<feature type="compositionally biased region" description="Acidic residues" evidence="3">
    <location>
        <begin position="97"/>
        <end position="113"/>
    </location>
</feature>
<protein>
    <submittedName>
        <fullName evidence="4">Uncharacterized protein</fullName>
    </submittedName>
</protein>
<keyword evidence="5" id="KW-1185">Reference proteome</keyword>